<evidence type="ECO:0000256" key="1">
    <source>
        <dbReference type="SAM" id="Phobius"/>
    </source>
</evidence>
<protein>
    <submittedName>
        <fullName evidence="2">Uncharacterized protein</fullName>
    </submittedName>
</protein>
<dbReference type="PANTHER" id="PTHR10704">
    <property type="entry name" value="CARBOHYDRATE SULFOTRANSFERASE"/>
    <property type="match status" value="1"/>
</dbReference>
<dbReference type="GO" id="GO:0006790">
    <property type="term" value="P:sulfur compound metabolic process"/>
    <property type="evidence" value="ECO:0007669"/>
    <property type="project" value="TreeGrafter"/>
</dbReference>
<keyword evidence="1" id="KW-1133">Transmembrane helix</keyword>
<keyword evidence="3" id="KW-1185">Reference proteome</keyword>
<dbReference type="SUPFAM" id="SSF52540">
    <property type="entry name" value="P-loop containing nucleoside triphosphate hydrolases"/>
    <property type="match status" value="1"/>
</dbReference>
<evidence type="ECO:0000313" key="2">
    <source>
        <dbReference type="EMBL" id="ESO96467.1"/>
    </source>
</evidence>
<dbReference type="Pfam" id="PF13469">
    <property type="entry name" value="Sulfotransfer_3"/>
    <property type="match status" value="1"/>
</dbReference>
<dbReference type="Proteomes" id="UP000030746">
    <property type="component" value="Unassembled WGS sequence"/>
</dbReference>
<feature type="transmembrane region" description="Helical" evidence="1">
    <location>
        <begin position="12"/>
        <end position="29"/>
    </location>
</feature>
<dbReference type="EMBL" id="KB201459">
    <property type="protein sequence ID" value="ESO96467.1"/>
    <property type="molecule type" value="Genomic_DNA"/>
</dbReference>
<sequence length="419" mass="49092">MVLSLQKIKIYVAVILFCYLCYFIQHFILSTGNMNCMVGERESKRAVLLKDESLEPFYRHIIDQRKIRQRKKTGDFKMEPYRDPRWRSRKPELQILLVSYINAGSTYLGNILRQNTRIFYVYHPVVVLLDYIEEYRGERMYLYKKPGGLRRKDLREHRVKNSTTESNVTMKQLSKDLINDFLDCNFTALDIASLTNLPYYHNAQTRNFSNCILDGSLVIYIKCLKLLYEACNNTDVTLVNSVQLPVKTAMSLLIQKPELKLIYLYRDPRATLWTQFNNGVYKWATLKRKAKLFCSSLLKDLMTAQNITKMFPNRFVSIKYEDLVRDTKDTFRSMYQILGLGELPKDVEDYITSGKRIVGCSDCVESDHNAWRLGMPYEGAGIIDMNCARVYKKLGYELITGQEHLRKVNQTLEFQSNFL</sequence>
<dbReference type="OrthoDB" id="6138663at2759"/>
<gene>
    <name evidence="2" type="ORF">LOTGIDRAFT_159880</name>
</gene>
<dbReference type="AlphaFoldDB" id="V4AHT6"/>
<evidence type="ECO:0000313" key="3">
    <source>
        <dbReference type="Proteomes" id="UP000030746"/>
    </source>
</evidence>
<dbReference type="OMA" id="WITASFQ"/>
<name>V4AHT6_LOTGI</name>
<dbReference type="CTD" id="20238183"/>
<accession>V4AHT6</accession>
<dbReference type="HOGENOM" id="CLU_656023_0_0_1"/>
<dbReference type="InterPro" id="IPR027417">
    <property type="entry name" value="P-loop_NTPase"/>
</dbReference>
<dbReference type="GeneID" id="20238183"/>
<dbReference type="GO" id="GO:0001517">
    <property type="term" value="F:N-acetylglucosamine 6-O-sulfotransferase activity"/>
    <property type="evidence" value="ECO:0007669"/>
    <property type="project" value="TreeGrafter"/>
</dbReference>
<dbReference type="InterPro" id="IPR051135">
    <property type="entry name" value="Gal/GlcNAc/GalNAc_ST"/>
</dbReference>
<organism evidence="2 3">
    <name type="scientific">Lottia gigantea</name>
    <name type="common">Giant owl limpet</name>
    <dbReference type="NCBI Taxonomy" id="225164"/>
    <lineage>
        <taxon>Eukaryota</taxon>
        <taxon>Metazoa</taxon>
        <taxon>Spiralia</taxon>
        <taxon>Lophotrochozoa</taxon>
        <taxon>Mollusca</taxon>
        <taxon>Gastropoda</taxon>
        <taxon>Patellogastropoda</taxon>
        <taxon>Lottioidea</taxon>
        <taxon>Lottiidae</taxon>
        <taxon>Lottia</taxon>
    </lineage>
</organism>
<dbReference type="GO" id="GO:0006044">
    <property type="term" value="P:N-acetylglucosamine metabolic process"/>
    <property type="evidence" value="ECO:0007669"/>
    <property type="project" value="TreeGrafter"/>
</dbReference>
<proteinExistence type="predicted"/>
<dbReference type="PANTHER" id="PTHR10704:SF44">
    <property type="entry name" value="LD35051P-RELATED"/>
    <property type="match status" value="1"/>
</dbReference>
<reference evidence="2 3" key="1">
    <citation type="journal article" date="2013" name="Nature">
        <title>Insights into bilaterian evolution from three spiralian genomes.</title>
        <authorList>
            <person name="Simakov O."/>
            <person name="Marletaz F."/>
            <person name="Cho S.J."/>
            <person name="Edsinger-Gonzales E."/>
            <person name="Havlak P."/>
            <person name="Hellsten U."/>
            <person name="Kuo D.H."/>
            <person name="Larsson T."/>
            <person name="Lv J."/>
            <person name="Arendt D."/>
            <person name="Savage R."/>
            <person name="Osoegawa K."/>
            <person name="de Jong P."/>
            <person name="Grimwood J."/>
            <person name="Chapman J.A."/>
            <person name="Shapiro H."/>
            <person name="Aerts A."/>
            <person name="Otillar R.P."/>
            <person name="Terry A.Y."/>
            <person name="Boore J.L."/>
            <person name="Grigoriev I.V."/>
            <person name="Lindberg D.R."/>
            <person name="Seaver E.C."/>
            <person name="Weisblat D.A."/>
            <person name="Putnam N.H."/>
            <person name="Rokhsar D.S."/>
        </authorList>
    </citation>
    <scope>NUCLEOTIDE SEQUENCE [LARGE SCALE GENOMIC DNA]</scope>
</reference>
<dbReference type="RefSeq" id="XP_009052826.1">
    <property type="nucleotide sequence ID" value="XM_009054578.1"/>
</dbReference>
<keyword evidence="1" id="KW-0812">Transmembrane</keyword>
<dbReference type="Gene3D" id="3.40.50.300">
    <property type="entry name" value="P-loop containing nucleotide triphosphate hydrolases"/>
    <property type="match status" value="1"/>
</dbReference>
<dbReference type="KEGG" id="lgi:LOTGIDRAFT_159880"/>
<keyword evidence="1" id="KW-0472">Membrane</keyword>